<dbReference type="OrthoDB" id="5579088at2759"/>
<protein>
    <submittedName>
        <fullName evidence="1">SFRICE_000863</fullName>
    </submittedName>
</protein>
<evidence type="ECO:0000313" key="1">
    <source>
        <dbReference type="EMBL" id="SOQ42541.1"/>
    </source>
</evidence>
<sequence>MTSRGSFKSARMNFKVQNEQLESKVMIEEAKAINGWERIKDYIRDEKYARSIDDKSASINPLKNITSDELSVLKVSYENYTPYYFPHWQYEWQLRSAT</sequence>
<dbReference type="AlphaFoldDB" id="A0A2H1VNY2"/>
<dbReference type="EMBL" id="ODYU01003588">
    <property type="protein sequence ID" value="SOQ42541.1"/>
    <property type="molecule type" value="Genomic_DNA"/>
</dbReference>
<proteinExistence type="predicted"/>
<name>A0A2H1VNY2_SPOFR</name>
<reference evidence="1" key="1">
    <citation type="submission" date="2016-07" db="EMBL/GenBank/DDBJ databases">
        <authorList>
            <person name="Bretaudeau A."/>
        </authorList>
    </citation>
    <scope>NUCLEOTIDE SEQUENCE</scope>
    <source>
        <strain evidence="1">Rice</strain>
        <tissue evidence="1">Whole body</tissue>
    </source>
</reference>
<gene>
    <name evidence="1" type="ORF">SFRICE_000863</name>
</gene>
<organism evidence="1">
    <name type="scientific">Spodoptera frugiperda</name>
    <name type="common">Fall armyworm</name>
    <dbReference type="NCBI Taxonomy" id="7108"/>
    <lineage>
        <taxon>Eukaryota</taxon>
        <taxon>Metazoa</taxon>
        <taxon>Ecdysozoa</taxon>
        <taxon>Arthropoda</taxon>
        <taxon>Hexapoda</taxon>
        <taxon>Insecta</taxon>
        <taxon>Pterygota</taxon>
        <taxon>Neoptera</taxon>
        <taxon>Endopterygota</taxon>
        <taxon>Lepidoptera</taxon>
        <taxon>Glossata</taxon>
        <taxon>Ditrysia</taxon>
        <taxon>Noctuoidea</taxon>
        <taxon>Noctuidae</taxon>
        <taxon>Amphipyrinae</taxon>
        <taxon>Spodoptera</taxon>
    </lineage>
</organism>
<accession>A0A2H1VNY2</accession>